<dbReference type="Proteomes" id="UP000002487">
    <property type="component" value="Chromosome"/>
</dbReference>
<reference evidence="2 3" key="1">
    <citation type="journal article" date="2002" name="Genome Res.">
        <title>The genome of Methanosarcina acetivorans reveals extensive metabolic and physiological diversity.</title>
        <authorList>
            <person name="Galagan J.E."/>
            <person name="Nusbaum C."/>
            <person name="Roy A."/>
            <person name="Endrizzi M.G."/>
            <person name="Macdonald P."/>
            <person name="FitzHugh W."/>
            <person name="Calvo S."/>
            <person name="Engels R."/>
            <person name="Smirnov S."/>
            <person name="Atnoor D."/>
            <person name="Brown A."/>
            <person name="Allen N."/>
            <person name="Naylor J."/>
            <person name="Stange-Thomann N."/>
            <person name="DeArellano K."/>
            <person name="Johnson R."/>
            <person name="Linton L."/>
            <person name="McEwan P."/>
            <person name="McKernan K."/>
            <person name="Talamas J."/>
            <person name="Tirrell A."/>
            <person name="Ye W."/>
            <person name="Zimmer A."/>
            <person name="Barber R.D."/>
            <person name="Cann I."/>
            <person name="Graham D.E."/>
            <person name="Grahame D.A."/>
            <person name="Guss A."/>
            <person name="Hedderich R."/>
            <person name="Ingram-Smith C."/>
            <person name="Kuettner C.H."/>
            <person name="Krzycki J.A."/>
            <person name="Leigh J.A."/>
            <person name="Li W."/>
            <person name="Liu J."/>
            <person name="Mukhopadhyay B."/>
            <person name="Reeve J.N."/>
            <person name="Smith K."/>
            <person name="Springer T.A."/>
            <person name="Umayam L.A."/>
            <person name="White O."/>
            <person name="White R.H."/>
            <person name="de Macario E.C."/>
            <person name="Ferry J.G."/>
            <person name="Jarrell K.F."/>
            <person name="Jing H."/>
            <person name="Macario A.J.L."/>
            <person name="Paulsen I."/>
            <person name="Pritchett M."/>
            <person name="Sowers K.R."/>
            <person name="Swanson R.V."/>
            <person name="Zinder S.H."/>
            <person name="Lander E."/>
            <person name="Metcalf W.W."/>
            <person name="Birren B."/>
        </authorList>
    </citation>
    <scope>NUCLEOTIDE SEQUENCE [LARGE SCALE GENOMIC DNA]</scope>
    <source>
        <strain evidence="3">ATCC 35395 / DSM 2834 / JCM 12185 / C2A</strain>
    </source>
</reference>
<evidence type="ECO:0000313" key="2">
    <source>
        <dbReference type="EMBL" id="AAM06019.1"/>
    </source>
</evidence>
<name>Q8TML6_METAC</name>
<evidence type="ECO:0000313" key="3">
    <source>
        <dbReference type="Proteomes" id="UP000002487"/>
    </source>
</evidence>
<dbReference type="EMBL" id="AE010299">
    <property type="protein sequence ID" value="AAM06019.1"/>
    <property type="molecule type" value="Genomic_DNA"/>
</dbReference>
<keyword evidence="3" id="KW-1185">Reference proteome</keyword>
<feature type="transmembrane region" description="Helical" evidence="1">
    <location>
        <begin position="40"/>
        <end position="60"/>
    </location>
</feature>
<protein>
    <submittedName>
        <fullName evidence="2">Uncharacterized protein</fullName>
    </submittedName>
</protein>
<keyword evidence="1" id="KW-0472">Membrane</keyword>
<dbReference type="EnsemblBacteria" id="AAM06019">
    <property type="protein sequence ID" value="AAM06019"/>
    <property type="gene ID" value="MA_2641"/>
</dbReference>
<sequence length="106" mass="12381">MLIFSKVTNFFLYFHSRLILKHLLWPVVKKTETKTDDRTLLLLESLLLLFIVLWGLKAIVKLFGESIGLYTGLVDDLFFFLYWCIGIYFIFRLNPSLQTDTSPGCP</sequence>
<dbReference type="KEGG" id="mac:MA_2641"/>
<proteinExistence type="predicted"/>
<dbReference type="HOGENOM" id="CLU_2217037_0_0_2"/>
<organism evidence="2 3">
    <name type="scientific">Methanosarcina acetivorans (strain ATCC 35395 / DSM 2834 / JCM 12185 / C2A)</name>
    <dbReference type="NCBI Taxonomy" id="188937"/>
    <lineage>
        <taxon>Archaea</taxon>
        <taxon>Methanobacteriati</taxon>
        <taxon>Methanobacteriota</taxon>
        <taxon>Stenosarchaea group</taxon>
        <taxon>Methanomicrobia</taxon>
        <taxon>Methanosarcinales</taxon>
        <taxon>Methanosarcinaceae</taxon>
        <taxon>Methanosarcina</taxon>
    </lineage>
</organism>
<feature type="transmembrane region" description="Helical" evidence="1">
    <location>
        <begin position="67"/>
        <end position="91"/>
    </location>
</feature>
<dbReference type="InParanoid" id="Q8TML6"/>
<keyword evidence="1" id="KW-0812">Transmembrane</keyword>
<dbReference type="STRING" id="188937.MA_2641"/>
<keyword evidence="1" id="KW-1133">Transmembrane helix</keyword>
<gene>
    <name evidence="2" type="ordered locus">MA_2641</name>
</gene>
<accession>Q8TML6</accession>
<dbReference type="AlphaFoldDB" id="Q8TML6"/>
<evidence type="ECO:0000256" key="1">
    <source>
        <dbReference type="SAM" id="Phobius"/>
    </source>
</evidence>